<evidence type="ECO:0000259" key="1">
    <source>
        <dbReference type="Pfam" id="PF07727"/>
    </source>
</evidence>
<dbReference type="EMBL" id="KQ484147">
    <property type="protein sequence ID" value="KYP37026.1"/>
    <property type="molecule type" value="Genomic_DNA"/>
</dbReference>
<keyword evidence="3" id="KW-1185">Reference proteome</keyword>
<gene>
    <name evidence="2" type="ORF">KK1_041809</name>
</gene>
<feature type="domain" description="Reverse transcriptase Ty1/copia-type" evidence="1">
    <location>
        <begin position="11"/>
        <end position="113"/>
    </location>
</feature>
<sequence length="120" mass="13959">MNDELQAMGQNQTWSIVSLPIGKTPISCRWIYKIKHKLDGTVEKYKARLVARRFSQQPGLDFVETFYPMVKITIVRVLLSLSAINNWHLAQLDINNAFLNGQLTKDIYMKIPSRILYFRS</sequence>
<reference evidence="2" key="1">
    <citation type="journal article" date="2012" name="Nat. Biotechnol.">
        <title>Draft genome sequence of pigeonpea (Cajanus cajan), an orphan legume crop of resource-poor farmers.</title>
        <authorList>
            <person name="Varshney R.K."/>
            <person name="Chen W."/>
            <person name="Li Y."/>
            <person name="Bharti A.K."/>
            <person name="Saxena R.K."/>
            <person name="Schlueter J.A."/>
            <person name="Donoghue M.T."/>
            <person name="Azam S."/>
            <person name="Fan G."/>
            <person name="Whaley A.M."/>
            <person name="Farmer A.D."/>
            <person name="Sheridan J."/>
            <person name="Iwata A."/>
            <person name="Tuteja R."/>
            <person name="Penmetsa R.V."/>
            <person name="Wu W."/>
            <person name="Upadhyaya H.D."/>
            <person name="Yang S.P."/>
            <person name="Shah T."/>
            <person name="Saxena K.B."/>
            <person name="Michael T."/>
            <person name="McCombie W.R."/>
            <person name="Yang B."/>
            <person name="Zhang G."/>
            <person name="Yang H."/>
            <person name="Wang J."/>
            <person name="Spillane C."/>
            <person name="Cook D.R."/>
            <person name="May G.D."/>
            <person name="Xu X."/>
            <person name="Jackson S.A."/>
        </authorList>
    </citation>
    <scope>NUCLEOTIDE SEQUENCE [LARGE SCALE GENOMIC DNA]</scope>
</reference>
<name>A0A151R3B9_CAJCA</name>
<dbReference type="InterPro" id="IPR043502">
    <property type="entry name" value="DNA/RNA_pol_sf"/>
</dbReference>
<proteinExistence type="predicted"/>
<dbReference type="Gramene" id="C.cajan_38807.t">
    <property type="protein sequence ID" value="C.cajan_38807.t.cds1"/>
    <property type="gene ID" value="C.cajan_38807"/>
</dbReference>
<organism evidence="2 3">
    <name type="scientific">Cajanus cajan</name>
    <name type="common">Pigeon pea</name>
    <name type="synonym">Cajanus indicus</name>
    <dbReference type="NCBI Taxonomy" id="3821"/>
    <lineage>
        <taxon>Eukaryota</taxon>
        <taxon>Viridiplantae</taxon>
        <taxon>Streptophyta</taxon>
        <taxon>Embryophyta</taxon>
        <taxon>Tracheophyta</taxon>
        <taxon>Spermatophyta</taxon>
        <taxon>Magnoliopsida</taxon>
        <taxon>eudicotyledons</taxon>
        <taxon>Gunneridae</taxon>
        <taxon>Pentapetalae</taxon>
        <taxon>rosids</taxon>
        <taxon>fabids</taxon>
        <taxon>Fabales</taxon>
        <taxon>Fabaceae</taxon>
        <taxon>Papilionoideae</taxon>
        <taxon>50 kb inversion clade</taxon>
        <taxon>NPAAA clade</taxon>
        <taxon>indigoferoid/millettioid clade</taxon>
        <taxon>Phaseoleae</taxon>
        <taxon>Cajanus</taxon>
    </lineage>
</organism>
<accession>A0A151R3B9</accession>
<dbReference type="OMA" id="VHYSIAN"/>
<dbReference type="InterPro" id="IPR013103">
    <property type="entry name" value="RVT_2"/>
</dbReference>
<protein>
    <submittedName>
        <fullName evidence="2">Retrovirus-related Pol polyprotein from transposon TNT 1-94</fullName>
    </submittedName>
</protein>
<dbReference type="SUPFAM" id="SSF56672">
    <property type="entry name" value="DNA/RNA polymerases"/>
    <property type="match status" value="1"/>
</dbReference>
<dbReference type="Pfam" id="PF07727">
    <property type="entry name" value="RVT_2"/>
    <property type="match status" value="1"/>
</dbReference>
<evidence type="ECO:0000313" key="3">
    <source>
        <dbReference type="Proteomes" id="UP000075243"/>
    </source>
</evidence>
<dbReference type="Proteomes" id="UP000075243">
    <property type="component" value="Unassembled WGS sequence"/>
</dbReference>
<dbReference type="AlphaFoldDB" id="A0A151R3B9"/>
<evidence type="ECO:0000313" key="2">
    <source>
        <dbReference type="EMBL" id="KYP37026.1"/>
    </source>
</evidence>